<organism evidence="3 4">
    <name type="scientific">Zymoseptoria tritici ST99CH_1A5</name>
    <dbReference type="NCBI Taxonomy" id="1276529"/>
    <lineage>
        <taxon>Eukaryota</taxon>
        <taxon>Fungi</taxon>
        <taxon>Dikarya</taxon>
        <taxon>Ascomycota</taxon>
        <taxon>Pezizomycotina</taxon>
        <taxon>Dothideomycetes</taxon>
        <taxon>Dothideomycetidae</taxon>
        <taxon>Mycosphaerellales</taxon>
        <taxon>Mycosphaerellaceae</taxon>
        <taxon>Zymoseptoria</taxon>
    </lineage>
</organism>
<gene>
    <name evidence="3" type="ORF">ZT1A5_G5593</name>
</gene>
<feature type="compositionally biased region" description="Low complexity" evidence="2">
    <location>
        <begin position="160"/>
        <end position="174"/>
    </location>
</feature>
<protein>
    <submittedName>
        <fullName evidence="3">Uncharacterized protein</fullName>
    </submittedName>
</protein>
<accession>A0A1Y6LI39</accession>
<feature type="region of interest" description="Disordered" evidence="2">
    <location>
        <begin position="115"/>
        <end position="174"/>
    </location>
</feature>
<evidence type="ECO:0000313" key="4">
    <source>
        <dbReference type="Proteomes" id="UP000215453"/>
    </source>
</evidence>
<name>A0A1Y6LI39_ZYMTR</name>
<evidence type="ECO:0000256" key="2">
    <source>
        <dbReference type="SAM" id="MobiDB-lite"/>
    </source>
</evidence>
<dbReference type="AlphaFoldDB" id="A0A1Y6LI39"/>
<reference evidence="3 4" key="1">
    <citation type="submission" date="2016-10" db="EMBL/GenBank/DDBJ databases">
        <authorList>
            <person name="Varghese N."/>
        </authorList>
    </citation>
    <scope>NUCLEOTIDE SEQUENCE [LARGE SCALE GENOMIC DNA]</scope>
</reference>
<proteinExistence type="predicted"/>
<dbReference type="EMBL" id="LT882680">
    <property type="protein sequence ID" value="SMY24152.1"/>
    <property type="molecule type" value="Genomic_DNA"/>
</dbReference>
<keyword evidence="1" id="KW-0175">Coiled coil</keyword>
<feature type="coiled-coil region" evidence="1">
    <location>
        <begin position="218"/>
        <end position="248"/>
    </location>
</feature>
<evidence type="ECO:0000313" key="3">
    <source>
        <dbReference type="EMBL" id="SMY24152.1"/>
    </source>
</evidence>
<sequence length="291" mass="33130">MAPSKTVDIRTSVGRQKLLGCTEWEMVLLEVTLKHFVKARFNSNSRCQKIWEAIEISHPSVRTTLYRNQRVEGNFFENLEQMKTHLYSTALQEVEAETSKGGDITAQKLEAKRRWNVERDQDDDEPTPVKIKKMKIEGEAVTKTRASPLSESIPGRNSKRSAPSSATQSSQSLEELLKAQVQKSTRETTEAVEAHVREAVGKRVSAREKELRDGIVAMDEAKARLTKAEALLAEVKAEHQKKVAAEAEDLKKRETAVHQRENILLSWESRRRKYVNDQLTRALGELKRIKN</sequence>
<dbReference type="Proteomes" id="UP000215453">
    <property type="component" value="Chromosome 5"/>
</dbReference>
<evidence type="ECO:0000256" key="1">
    <source>
        <dbReference type="SAM" id="Coils"/>
    </source>
</evidence>